<evidence type="ECO:0000256" key="3">
    <source>
        <dbReference type="ARBA" id="ARBA00022692"/>
    </source>
</evidence>
<comment type="similarity">
    <text evidence="2">Belongs to the AAA ATPase family. BCS1 subfamily.</text>
</comment>
<dbReference type="GO" id="GO:0005524">
    <property type="term" value="F:ATP binding"/>
    <property type="evidence" value="ECO:0007669"/>
    <property type="project" value="UniProtKB-KW"/>
</dbReference>
<keyword evidence="6" id="KW-0378">Hydrolase</keyword>
<dbReference type="GO" id="GO:0016887">
    <property type="term" value="F:ATP hydrolysis activity"/>
    <property type="evidence" value="ECO:0007669"/>
    <property type="project" value="InterPro"/>
</dbReference>
<proteinExistence type="inferred from homology"/>
<dbReference type="Pfam" id="PF25426">
    <property type="entry name" value="AAA_lid_BCS1"/>
    <property type="match status" value="1"/>
</dbReference>
<dbReference type="OrthoDB" id="10251412at2759"/>
<evidence type="ECO:0000256" key="8">
    <source>
        <dbReference type="ARBA" id="ARBA00022989"/>
    </source>
</evidence>
<dbReference type="FunCoup" id="K1VAS0">
    <property type="interactions" value="120"/>
</dbReference>
<dbReference type="SMART" id="SM01024">
    <property type="entry name" value="BCS1_N"/>
    <property type="match status" value="1"/>
</dbReference>
<dbReference type="CDD" id="cd19510">
    <property type="entry name" value="RecA-like_BCS1"/>
    <property type="match status" value="1"/>
</dbReference>
<dbReference type="Pfam" id="PF00004">
    <property type="entry name" value="AAA"/>
    <property type="match status" value="1"/>
</dbReference>
<dbReference type="Gene3D" id="3.40.50.300">
    <property type="entry name" value="P-loop containing nucleotide triphosphate hydrolases"/>
    <property type="match status" value="1"/>
</dbReference>
<evidence type="ECO:0000259" key="14">
    <source>
        <dbReference type="SMART" id="SM00382"/>
    </source>
</evidence>
<evidence type="ECO:0000256" key="7">
    <source>
        <dbReference type="ARBA" id="ARBA00022840"/>
    </source>
</evidence>
<dbReference type="FunFam" id="3.40.50.300:FF:000768">
    <property type="entry name" value="Probable mitochondrial chaperone bcs1"/>
    <property type="match status" value="1"/>
</dbReference>
<evidence type="ECO:0000313" key="16">
    <source>
        <dbReference type="EMBL" id="EKC97910.1"/>
    </source>
</evidence>
<evidence type="ECO:0000256" key="10">
    <source>
        <dbReference type="ARBA" id="ARBA00023136"/>
    </source>
</evidence>
<evidence type="ECO:0000256" key="12">
    <source>
        <dbReference type="RuleBase" id="RU003651"/>
    </source>
</evidence>
<gene>
    <name evidence="16" type="ORF">A1Q2_07707</name>
</gene>
<reference evidence="16 17" key="1">
    <citation type="journal article" date="2012" name="Eukaryot. Cell">
        <title>Genome sequence of the Trichosporon asahii environmental strain CBS 8904.</title>
        <authorList>
            <person name="Yang R.Y."/>
            <person name="Li H.T."/>
            <person name="Zhu H."/>
            <person name="Zhou G.P."/>
            <person name="Wang M."/>
            <person name="Wang L."/>
        </authorList>
    </citation>
    <scope>NUCLEOTIDE SEQUENCE [LARGE SCALE GENOMIC DNA]</scope>
    <source>
        <strain evidence="16 17">CBS 8904</strain>
    </source>
</reference>
<organism evidence="16 17">
    <name type="scientific">Trichosporon asahii var. asahii (strain CBS 8904)</name>
    <name type="common">Yeast</name>
    <dbReference type="NCBI Taxonomy" id="1220162"/>
    <lineage>
        <taxon>Eukaryota</taxon>
        <taxon>Fungi</taxon>
        <taxon>Dikarya</taxon>
        <taxon>Basidiomycota</taxon>
        <taxon>Agaricomycotina</taxon>
        <taxon>Tremellomycetes</taxon>
        <taxon>Trichosporonales</taxon>
        <taxon>Trichosporonaceae</taxon>
        <taxon>Trichosporon</taxon>
    </lineage>
</organism>
<dbReference type="InterPro" id="IPR003960">
    <property type="entry name" value="ATPase_AAA_CS"/>
</dbReference>
<evidence type="ECO:0000256" key="4">
    <source>
        <dbReference type="ARBA" id="ARBA00022741"/>
    </source>
</evidence>
<dbReference type="InterPro" id="IPR057495">
    <property type="entry name" value="AAA_lid_BCS1"/>
</dbReference>
<keyword evidence="8" id="KW-1133">Transmembrane helix</keyword>
<keyword evidence="9" id="KW-0496">Mitochondrion</keyword>
<dbReference type="InterPro" id="IPR014851">
    <property type="entry name" value="BCS1_N"/>
</dbReference>
<dbReference type="InterPro" id="IPR003959">
    <property type="entry name" value="ATPase_AAA_core"/>
</dbReference>
<dbReference type="InterPro" id="IPR027417">
    <property type="entry name" value="P-loop_NTPase"/>
</dbReference>
<evidence type="ECO:0000256" key="11">
    <source>
        <dbReference type="ARBA" id="ARBA00048778"/>
    </source>
</evidence>
<feature type="domain" description="AAA+ ATPase" evidence="14">
    <location>
        <begin position="297"/>
        <end position="428"/>
    </location>
</feature>
<dbReference type="GO" id="GO:0005743">
    <property type="term" value="C:mitochondrial inner membrane"/>
    <property type="evidence" value="ECO:0007669"/>
    <property type="project" value="UniProtKB-SubCell"/>
</dbReference>
<evidence type="ECO:0000313" key="17">
    <source>
        <dbReference type="Proteomes" id="UP000006757"/>
    </source>
</evidence>
<dbReference type="OMA" id="WMTLYQR"/>
<dbReference type="InterPro" id="IPR003593">
    <property type="entry name" value="AAA+_ATPase"/>
</dbReference>
<protein>
    <submittedName>
        <fullName evidence="16">AAA family ATPase</fullName>
    </submittedName>
</protein>
<keyword evidence="4 12" id="KW-0547">Nucleotide-binding</keyword>
<dbReference type="InParanoid" id="K1VAS0"/>
<evidence type="ECO:0000256" key="5">
    <source>
        <dbReference type="ARBA" id="ARBA00022792"/>
    </source>
</evidence>
<accession>K1VAS0</accession>
<evidence type="ECO:0000259" key="15">
    <source>
        <dbReference type="SMART" id="SM01024"/>
    </source>
</evidence>
<keyword evidence="17" id="KW-1185">Reference proteome</keyword>
<dbReference type="HOGENOM" id="CLU_010189_6_2_1"/>
<evidence type="ECO:0000256" key="6">
    <source>
        <dbReference type="ARBA" id="ARBA00022801"/>
    </source>
</evidence>
<dbReference type="InterPro" id="IPR050747">
    <property type="entry name" value="Mitochondrial_chaperone_BCS1"/>
</dbReference>
<dbReference type="EMBL" id="AMBO01000400">
    <property type="protein sequence ID" value="EKC97910.1"/>
    <property type="molecule type" value="Genomic_DNA"/>
</dbReference>
<feature type="domain" description="BCS1 N-terminal" evidence="15">
    <location>
        <begin position="75"/>
        <end position="266"/>
    </location>
</feature>
<feature type="region of interest" description="Disordered" evidence="13">
    <location>
        <begin position="1"/>
        <end position="64"/>
    </location>
</feature>
<evidence type="ECO:0000256" key="1">
    <source>
        <dbReference type="ARBA" id="ARBA00004434"/>
    </source>
</evidence>
<comment type="caution">
    <text evidence="16">The sequence shown here is derived from an EMBL/GenBank/DDBJ whole genome shotgun (WGS) entry which is preliminary data.</text>
</comment>
<dbReference type="STRING" id="1220162.K1VAS0"/>
<dbReference type="Pfam" id="PF08740">
    <property type="entry name" value="BCS1_N"/>
    <property type="match status" value="1"/>
</dbReference>
<keyword evidence="5" id="KW-0999">Mitochondrion inner membrane</keyword>
<dbReference type="PANTHER" id="PTHR23070">
    <property type="entry name" value="BCS1 AAA-TYPE ATPASE"/>
    <property type="match status" value="1"/>
</dbReference>
<name>K1VAS0_TRIAC</name>
<dbReference type="Proteomes" id="UP000006757">
    <property type="component" value="Unassembled WGS sequence"/>
</dbReference>
<keyword evidence="3" id="KW-0812">Transmembrane</keyword>
<comment type="subcellular location">
    <subcellularLocation>
        <location evidence="1">Mitochondrion inner membrane</location>
        <topology evidence="1">Single-pass membrane protein</topology>
    </subcellularLocation>
</comment>
<feature type="compositionally biased region" description="Low complexity" evidence="13">
    <location>
        <begin position="23"/>
        <end position="56"/>
    </location>
</feature>
<dbReference type="GO" id="GO:0034551">
    <property type="term" value="P:mitochondrial respiratory chain complex III assembly"/>
    <property type="evidence" value="ECO:0007669"/>
    <property type="project" value="UniProtKB-ARBA"/>
</dbReference>
<evidence type="ECO:0000256" key="13">
    <source>
        <dbReference type="SAM" id="MobiDB-lite"/>
    </source>
</evidence>
<dbReference type="eggNOG" id="KOG0743">
    <property type="taxonomic scope" value="Eukaryota"/>
</dbReference>
<dbReference type="SUPFAM" id="SSF52540">
    <property type="entry name" value="P-loop containing nucleoside triphosphate hydrolases"/>
    <property type="match status" value="1"/>
</dbReference>
<evidence type="ECO:0000256" key="9">
    <source>
        <dbReference type="ARBA" id="ARBA00023128"/>
    </source>
</evidence>
<sequence>MIGGLLNKPDATQAPAPTPAPAAVPTTLDTTAATTPGPTAGPSTPTSATAAATSAPAPKPDGKKSPYFGAGAGLMILGAGLAALRRGAKTAAHLGQRRMLITLEIPNRDVSYNYFLEWMAHQIALSRSLPESERGMKGVLSGKQNFLPTHELAVQTQTQALANGHIQTDFNLVPGPGTHWFRYRGEWFQVKRMREQKAMDLATGTPWETITLTGLSSSRELFPALLNEARELAEQHKEGKLITYTAMGFEWKQFGKPKPRRPLSSVVLQEGKAEKIADDLKAFLARNKWYAERGIPYRRGYLLHGPPGSGKTSFIQALAGAVHYNICTLNIAERGMQDDKLNMLLSTVPERSFILLEDIDAAFAKRVVQGADGYQSGVTFSGILNALDGVTSSEQRIIFMTTNHPEKLDPALIRPGRIDVNELIDDADGEQAYRLFIKFYGRNINEIIDEEKGSGGLMNEEELSQEEVERLGRQVQDMVESAREQGRRVSMASLQGHFIRHGAVDSLEGIPDLCVSRPPYGVESESS</sequence>
<dbReference type="PROSITE" id="PS00674">
    <property type="entry name" value="AAA"/>
    <property type="match status" value="1"/>
</dbReference>
<comment type="catalytic activity">
    <reaction evidence="11">
        <text>ATP + H2O = ADP + phosphate + H(+)</text>
        <dbReference type="Rhea" id="RHEA:13065"/>
        <dbReference type="ChEBI" id="CHEBI:15377"/>
        <dbReference type="ChEBI" id="CHEBI:15378"/>
        <dbReference type="ChEBI" id="CHEBI:30616"/>
        <dbReference type="ChEBI" id="CHEBI:43474"/>
        <dbReference type="ChEBI" id="CHEBI:456216"/>
    </reaction>
    <physiologicalReaction direction="left-to-right" evidence="11">
        <dbReference type="Rhea" id="RHEA:13066"/>
    </physiologicalReaction>
</comment>
<keyword evidence="7 12" id="KW-0067">ATP-binding</keyword>
<dbReference type="SMART" id="SM00382">
    <property type="entry name" value="AAA"/>
    <property type="match status" value="1"/>
</dbReference>
<evidence type="ECO:0000256" key="2">
    <source>
        <dbReference type="ARBA" id="ARBA00007448"/>
    </source>
</evidence>
<keyword evidence="10" id="KW-0472">Membrane</keyword>
<dbReference type="AlphaFoldDB" id="K1VAS0"/>